<protein>
    <submittedName>
        <fullName evidence="2">Uncharacterized protein</fullName>
    </submittedName>
</protein>
<dbReference type="RefSeq" id="WP_260794126.1">
    <property type="nucleotide sequence ID" value="NZ_CP093313.1"/>
</dbReference>
<proteinExistence type="predicted"/>
<evidence type="ECO:0000313" key="2">
    <source>
        <dbReference type="EMBL" id="UWZ84620.1"/>
    </source>
</evidence>
<evidence type="ECO:0000256" key="1">
    <source>
        <dbReference type="SAM" id="MobiDB-lite"/>
    </source>
</evidence>
<dbReference type="KEGG" id="orp:MOP44_01495"/>
<dbReference type="Proteomes" id="UP001059380">
    <property type="component" value="Chromosome"/>
</dbReference>
<gene>
    <name evidence="2" type="ORF">MOP44_01495</name>
</gene>
<dbReference type="EMBL" id="CP093313">
    <property type="protein sequence ID" value="UWZ84620.1"/>
    <property type="molecule type" value="Genomic_DNA"/>
</dbReference>
<accession>A0A9J7BP11</accession>
<sequence>MPAPRSATMEQHSNVFRLSPAEARPFPAAGLDARPAVPGPEPGTPEHLSAPAQPSGPQESSRREPEPGSGSAGEAPSTRSGGEQNGAAADSTPAADAVLVAHSAKALEAGVESINEVRSALGLGAAAADAVDQADGFGVDASLRCRDCHRPRHSTPRHAPDCRYAYQNCPGCTSRGAHLASCPLSTQLRRPDDTCCPGVDMPGVGAVHTHECRVQRQVLRASAPYAAPVKPALEASDFAGYAGPFGQLLFAARDLARSRVIGADALTMPRDWCLECDRSVSPDGSGHLEPCRTGRVLDLVARICAIAPDFDFSSRRPCESSSVEEIAGALAARLKNGGAQ</sequence>
<evidence type="ECO:0000313" key="3">
    <source>
        <dbReference type="Proteomes" id="UP001059380"/>
    </source>
</evidence>
<organism evidence="2 3">
    <name type="scientific">Occallatibacter riparius</name>
    <dbReference type="NCBI Taxonomy" id="1002689"/>
    <lineage>
        <taxon>Bacteria</taxon>
        <taxon>Pseudomonadati</taxon>
        <taxon>Acidobacteriota</taxon>
        <taxon>Terriglobia</taxon>
        <taxon>Terriglobales</taxon>
        <taxon>Acidobacteriaceae</taxon>
        <taxon>Occallatibacter</taxon>
    </lineage>
</organism>
<reference evidence="2" key="1">
    <citation type="submission" date="2021-04" db="EMBL/GenBank/DDBJ databases">
        <title>Phylogenetic analysis of Acidobacteriaceae.</title>
        <authorList>
            <person name="Qiu L."/>
            <person name="Zhang Q."/>
        </authorList>
    </citation>
    <scope>NUCLEOTIDE SEQUENCE</scope>
    <source>
        <strain evidence="2">DSM 25168</strain>
    </source>
</reference>
<keyword evidence="3" id="KW-1185">Reference proteome</keyword>
<name>A0A9J7BP11_9BACT</name>
<dbReference type="AlphaFoldDB" id="A0A9J7BP11"/>
<feature type="region of interest" description="Disordered" evidence="1">
    <location>
        <begin position="1"/>
        <end position="93"/>
    </location>
</feature>